<feature type="repeat" description="TPR" evidence="1">
    <location>
        <begin position="79"/>
        <end position="112"/>
    </location>
</feature>
<comment type="caution">
    <text evidence="4">The sequence shown here is derived from an EMBL/GenBank/DDBJ whole genome shotgun (WGS) entry which is preliminary data.</text>
</comment>
<organism evidence="4 5">
    <name type="scientific">Avrilella dinanensis</name>
    <dbReference type="NCBI Taxonomy" id="2008672"/>
    <lineage>
        <taxon>Bacteria</taxon>
        <taxon>Pseudomonadati</taxon>
        <taxon>Bacteroidota</taxon>
        <taxon>Flavobacteriia</taxon>
        <taxon>Flavobacteriales</taxon>
        <taxon>Flavobacteriaceae</taxon>
        <taxon>Avrilella</taxon>
    </lineage>
</organism>
<dbReference type="Pfam" id="PF13424">
    <property type="entry name" value="TPR_12"/>
    <property type="match status" value="2"/>
</dbReference>
<dbReference type="InterPro" id="IPR011990">
    <property type="entry name" value="TPR-like_helical_dom_sf"/>
</dbReference>
<protein>
    <recommendedName>
        <fullName evidence="3">Signal transduction histidine kinase internal region domain-containing protein</fullName>
    </recommendedName>
</protein>
<feature type="transmembrane region" description="Helical" evidence="2">
    <location>
        <begin position="401"/>
        <end position="421"/>
    </location>
</feature>
<dbReference type="InterPro" id="IPR036890">
    <property type="entry name" value="HATPase_C_sf"/>
</dbReference>
<dbReference type="Gene3D" id="3.30.565.10">
    <property type="entry name" value="Histidine kinase-like ATPase, C-terminal domain"/>
    <property type="match status" value="1"/>
</dbReference>
<evidence type="ECO:0000313" key="5">
    <source>
        <dbReference type="Proteomes" id="UP000231960"/>
    </source>
</evidence>
<dbReference type="InterPro" id="IPR010559">
    <property type="entry name" value="Sig_transdc_His_kin_internal"/>
</dbReference>
<dbReference type="SUPFAM" id="SSF55874">
    <property type="entry name" value="ATPase domain of HSP90 chaperone/DNA topoisomerase II/histidine kinase"/>
    <property type="match status" value="1"/>
</dbReference>
<dbReference type="AlphaFoldDB" id="A0A2M9R5V5"/>
<evidence type="ECO:0000313" key="4">
    <source>
        <dbReference type="EMBL" id="PJR04224.1"/>
    </source>
</evidence>
<dbReference type="SMART" id="SM00028">
    <property type="entry name" value="TPR"/>
    <property type="match status" value="6"/>
</dbReference>
<dbReference type="PANTHER" id="PTHR34220">
    <property type="entry name" value="SENSOR HISTIDINE KINASE YPDA"/>
    <property type="match status" value="1"/>
</dbReference>
<dbReference type="EMBL" id="NIPO01000001">
    <property type="protein sequence ID" value="PJR04224.1"/>
    <property type="molecule type" value="Genomic_DNA"/>
</dbReference>
<dbReference type="OrthoDB" id="6190788at2"/>
<dbReference type="InterPro" id="IPR050640">
    <property type="entry name" value="Bact_2-comp_sensor_kinase"/>
</dbReference>
<accession>A0A2M9R5V5</accession>
<dbReference type="GO" id="GO:0000155">
    <property type="term" value="F:phosphorelay sensor kinase activity"/>
    <property type="evidence" value="ECO:0007669"/>
    <property type="project" value="InterPro"/>
</dbReference>
<feature type="repeat" description="TPR" evidence="1">
    <location>
        <begin position="283"/>
        <end position="316"/>
    </location>
</feature>
<dbReference type="PROSITE" id="PS50005">
    <property type="entry name" value="TPR"/>
    <property type="match status" value="4"/>
</dbReference>
<evidence type="ECO:0000259" key="3">
    <source>
        <dbReference type="Pfam" id="PF06580"/>
    </source>
</evidence>
<dbReference type="RefSeq" id="WP_100677787.1">
    <property type="nucleotide sequence ID" value="NZ_NIPO01000001.1"/>
</dbReference>
<dbReference type="Gene3D" id="1.25.40.10">
    <property type="entry name" value="Tetratricopeptide repeat domain"/>
    <property type="match status" value="3"/>
</dbReference>
<dbReference type="Proteomes" id="UP000231960">
    <property type="component" value="Unassembled WGS sequence"/>
</dbReference>
<dbReference type="SUPFAM" id="SSF48452">
    <property type="entry name" value="TPR-like"/>
    <property type="match status" value="3"/>
</dbReference>
<dbReference type="GO" id="GO:0016020">
    <property type="term" value="C:membrane"/>
    <property type="evidence" value="ECO:0007669"/>
    <property type="project" value="InterPro"/>
</dbReference>
<keyword evidence="2" id="KW-0472">Membrane</keyword>
<feature type="domain" description="Signal transduction histidine kinase internal region" evidence="3">
    <location>
        <begin position="440"/>
        <end position="518"/>
    </location>
</feature>
<sequence length="649" mass="74840">MYRVVLFFILCLPLVGFSQNAIIDSLLQRNQIINDDTEKINNWNKISDLYKTQDPNQTQHYAQKALLLAEKLNFDKGKAIAYMNLGNASVVLGDYVSALEFFTNAKNIYEDLNLISEDFDNGLARAYGSIGVVFSEQGSYTKSLEYHLKALKIYEATNRDDMLAKVYNNTGIVYKARGENFKALNYFQKAKEIQEKLNDGTIGITTTNIGNIYLDLNDYEQAFLYYDEAKSYFNKYPNYRGEGELYNNLGVYYNRTNNPDKALESWAEATDKFNQIDDKFGLSDTYYYLGNFHFENNNYHEALLYTKKANVLAEDVGILTMKVFSEKLLSDIYEKQNNVEKALLHYKKYAISKDSLTNYENIRKSVQSEMTFEFEKRESLHKKEQEKKEILLKEQAKRHTLQLFFGLLTIILIVGIGFLYYNRNQLKKTLTLQKDLADYEQKALHLQMNPHFVFNCLGSISSFIVQNGNDAAVKYLAKFSKLMRLTLDYSKETLISVDKEIEGLQNYLELEQLRFNNAFDFSITKADNIEDDIALPPLLIQPFVENAIIHGLIPKKEGNLKVLIDFSLTENNLICTITDNGIGINVSKKRKKNSVQVHKSLAIEIIKKRLEMMDNAKQKTFFSIEEQEKDGITSGTKVLLELPIQYLKT</sequence>
<keyword evidence="5" id="KW-1185">Reference proteome</keyword>
<keyword evidence="2" id="KW-0812">Transmembrane</keyword>
<dbReference type="InterPro" id="IPR019734">
    <property type="entry name" value="TPR_rpt"/>
</dbReference>
<feature type="repeat" description="TPR" evidence="1">
    <location>
        <begin position="124"/>
        <end position="157"/>
    </location>
</feature>
<evidence type="ECO:0000256" key="2">
    <source>
        <dbReference type="SAM" id="Phobius"/>
    </source>
</evidence>
<gene>
    <name evidence="4" type="ORF">CDL10_06560</name>
</gene>
<proteinExistence type="predicted"/>
<keyword evidence="2" id="KW-1133">Transmembrane helix</keyword>
<evidence type="ECO:0000256" key="1">
    <source>
        <dbReference type="PROSITE-ProRule" id="PRU00339"/>
    </source>
</evidence>
<keyword evidence="1" id="KW-0802">TPR repeat</keyword>
<dbReference type="Pfam" id="PF06580">
    <property type="entry name" value="His_kinase"/>
    <property type="match status" value="1"/>
</dbReference>
<name>A0A2M9R5V5_9FLAO</name>
<feature type="repeat" description="TPR" evidence="1">
    <location>
        <begin position="164"/>
        <end position="197"/>
    </location>
</feature>
<dbReference type="PANTHER" id="PTHR34220:SF7">
    <property type="entry name" value="SENSOR HISTIDINE KINASE YPDA"/>
    <property type="match status" value="1"/>
</dbReference>
<reference evidence="4 5" key="1">
    <citation type="submission" date="2017-06" db="EMBL/GenBank/DDBJ databases">
        <title>Description of Avrilella dinanensis gen. nov. sp. nov.</title>
        <authorList>
            <person name="Leyer C."/>
            <person name="Sassi M."/>
            <person name="Minet J."/>
            <person name="Kayal S."/>
            <person name="Cattoir V."/>
        </authorList>
    </citation>
    <scope>NUCLEOTIDE SEQUENCE [LARGE SCALE GENOMIC DNA]</scope>
    <source>
        <strain evidence="4 5">UR159</strain>
    </source>
</reference>